<evidence type="ECO:0000256" key="3">
    <source>
        <dbReference type="ARBA" id="ARBA00022529"/>
    </source>
</evidence>
<dbReference type="GO" id="GO:0003796">
    <property type="term" value="F:lysozyme activity"/>
    <property type="evidence" value="ECO:0007669"/>
    <property type="project" value="UniProtKB-EC"/>
</dbReference>
<evidence type="ECO:0000256" key="4">
    <source>
        <dbReference type="ARBA" id="ARBA00022638"/>
    </source>
</evidence>
<gene>
    <name evidence="8" type="ORF">QE152_g30756</name>
</gene>
<reference evidence="8 9" key="1">
    <citation type="journal article" date="2024" name="BMC Genomics">
        <title>De novo assembly and annotation of Popillia japonica's genome with initial clues to its potential as an invasive pest.</title>
        <authorList>
            <person name="Cucini C."/>
            <person name="Boschi S."/>
            <person name="Funari R."/>
            <person name="Cardaioli E."/>
            <person name="Iannotti N."/>
            <person name="Marturano G."/>
            <person name="Paoli F."/>
            <person name="Bruttini M."/>
            <person name="Carapelli A."/>
            <person name="Frati F."/>
            <person name="Nardi F."/>
        </authorList>
    </citation>
    <scope>NUCLEOTIDE SEQUENCE [LARGE SCALE GENOMIC DNA]</scope>
    <source>
        <strain evidence="8">DMR45628</strain>
    </source>
</reference>
<keyword evidence="3" id="KW-0929">Antimicrobial</keyword>
<dbReference type="Gene3D" id="1.10.530.10">
    <property type="match status" value="1"/>
</dbReference>
<evidence type="ECO:0000256" key="1">
    <source>
        <dbReference type="ARBA" id="ARBA00000632"/>
    </source>
</evidence>
<dbReference type="GO" id="GO:0042742">
    <property type="term" value="P:defense response to bacterium"/>
    <property type="evidence" value="ECO:0007669"/>
    <property type="project" value="UniProtKB-KW"/>
</dbReference>
<keyword evidence="7" id="KW-0472">Membrane</keyword>
<dbReference type="AlphaFoldDB" id="A0AAW1JEP1"/>
<keyword evidence="5" id="KW-0378">Hydrolase</keyword>
<dbReference type="Pfam" id="PF05497">
    <property type="entry name" value="Destabilase"/>
    <property type="match status" value="1"/>
</dbReference>
<dbReference type="PROSITE" id="PS51909">
    <property type="entry name" value="LYSOZYME_I"/>
    <property type="match status" value="1"/>
</dbReference>
<keyword evidence="6" id="KW-0326">Glycosidase</keyword>
<comment type="caution">
    <text evidence="8">The sequence shown here is derived from an EMBL/GenBank/DDBJ whole genome shotgun (WGS) entry which is preliminary data.</text>
</comment>
<dbReference type="GO" id="GO:0031640">
    <property type="term" value="P:killing of cells of another organism"/>
    <property type="evidence" value="ECO:0007669"/>
    <property type="project" value="UniProtKB-KW"/>
</dbReference>
<evidence type="ECO:0000313" key="8">
    <source>
        <dbReference type="EMBL" id="KAK9701204.1"/>
    </source>
</evidence>
<dbReference type="EC" id="3.2.1.17" evidence="2"/>
<comment type="catalytic activity">
    <reaction evidence="1">
        <text>Hydrolysis of (1-&gt;4)-beta-linkages between N-acetylmuramic acid and N-acetyl-D-glucosamine residues in a peptidoglycan and between N-acetyl-D-glucosamine residues in chitodextrins.</text>
        <dbReference type="EC" id="3.2.1.17"/>
    </reaction>
</comment>
<accession>A0AAW1JEP1</accession>
<feature type="transmembrane region" description="Helical" evidence="7">
    <location>
        <begin position="6"/>
        <end position="23"/>
    </location>
</feature>
<dbReference type="EMBL" id="JASPKY010000419">
    <property type="protein sequence ID" value="KAK9701204.1"/>
    <property type="molecule type" value="Genomic_DNA"/>
</dbReference>
<sequence length="175" mass="20194">MTSKNYVNISIAILFIFSGINCLTDYTGTSAFDCVACLCFVRTQCFNLSACANYTITYDYWEYAGAPTLAVDGDVTEENYRECMSNDNCIVNTIWRNMQTFEQQVKEKDCFCDGEFDCRDMLSLHILGMDNCQEAMPRRHSLRYNFCARTRQLPLFDPTVECINEPVEEDNEIEE</sequence>
<keyword evidence="7" id="KW-1133">Transmembrane helix</keyword>
<keyword evidence="7" id="KW-0812">Transmembrane</keyword>
<dbReference type="Proteomes" id="UP001458880">
    <property type="component" value="Unassembled WGS sequence"/>
</dbReference>
<name>A0AAW1JEP1_POPJA</name>
<keyword evidence="4" id="KW-0081">Bacteriolytic enzyme</keyword>
<evidence type="ECO:0000256" key="7">
    <source>
        <dbReference type="SAM" id="Phobius"/>
    </source>
</evidence>
<keyword evidence="9" id="KW-1185">Reference proteome</keyword>
<evidence type="ECO:0000313" key="9">
    <source>
        <dbReference type="Proteomes" id="UP001458880"/>
    </source>
</evidence>
<evidence type="ECO:0000256" key="5">
    <source>
        <dbReference type="ARBA" id="ARBA00022801"/>
    </source>
</evidence>
<evidence type="ECO:0000256" key="2">
    <source>
        <dbReference type="ARBA" id="ARBA00012732"/>
    </source>
</evidence>
<organism evidence="8 9">
    <name type="scientific">Popillia japonica</name>
    <name type="common">Japanese beetle</name>
    <dbReference type="NCBI Taxonomy" id="7064"/>
    <lineage>
        <taxon>Eukaryota</taxon>
        <taxon>Metazoa</taxon>
        <taxon>Ecdysozoa</taxon>
        <taxon>Arthropoda</taxon>
        <taxon>Hexapoda</taxon>
        <taxon>Insecta</taxon>
        <taxon>Pterygota</taxon>
        <taxon>Neoptera</taxon>
        <taxon>Endopterygota</taxon>
        <taxon>Coleoptera</taxon>
        <taxon>Polyphaga</taxon>
        <taxon>Scarabaeiformia</taxon>
        <taxon>Scarabaeidae</taxon>
        <taxon>Rutelinae</taxon>
        <taxon>Popillia</taxon>
    </lineage>
</organism>
<proteinExistence type="predicted"/>
<protein>
    <recommendedName>
        <fullName evidence="2">lysozyme</fullName>
        <ecNumber evidence="2">3.2.1.17</ecNumber>
    </recommendedName>
</protein>
<dbReference type="InterPro" id="IPR008597">
    <property type="entry name" value="Invert_lysozyme"/>
</dbReference>
<evidence type="ECO:0000256" key="6">
    <source>
        <dbReference type="ARBA" id="ARBA00023295"/>
    </source>
</evidence>